<dbReference type="Gene3D" id="3.40.50.1950">
    <property type="entry name" value="Flavin prenyltransferase-like"/>
    <property type="match status" value="1"/>
</dbReference>
<dbReference type="Gene3D" id="1.25.40.20">
    <property type="entry name" value="Ankyrin repeat-containing domain"/>
    <property type="match status" value="1"/>
</dbReference>
<dbReference type="GeneID" id="29982890"/>
<keyword evidence="4" id="KW-1185">Reference proteome</keyword>
<feature type="domain" description="Flavoprotein" evidence="2">
    <location>
        <begin position="37"/>
        <end position="179"/>
    </location>
</feature>
<dbReference type="STRING" id="398673.A0A2P4ZMT7"/>
<name>A0A2P4ZMT7_9HYPO</name>
<proteinExistence type="inferred from homology"/>
<gene>
    <name evidence="3" type="ORF">TGAM01_v205490</name>
</gene>
<dbReference type="Pfam" id="PF02441">
    <property type="entry name" value="Flavoprotein"/>
    <property type="match status" value="1"/>
</dbReference>
<dbReference type="Proteomes" id="UP000054821">
    <property type="component" value="Unassembled WGS sequence"/>
</dbReference>
<dbReference type="InterPro" id="IPR036770">
    <property type="entry name" value="Ankyrin_rpt-contain_sf"/>
</dbReference>
<organism evidence="3 4">
    <name type="scientific">Trichoderma gamsii</name>
    <dbReference type="NCBI Taxonomy" id="398673"/>
    <lineage>
        <taxon>Eukaryota</taxon>
        <taxon>Fungi</taxon>
        <taxon>Dikarya</taxon>
        <taxon>Ascomycota</taxon>
        <taxon>Pezizomycotina</taxon>
        <taxon>Sordariomycetes</taxon>
        <taxon>Hypocreomycetidae</taxon>
        <taxon>Hypocreales</taxon>
        <taxon>Hypocreaceae</taxon>
        <taxon>Trichoderma</taxon>
    </lineage>
</organism>
<dbReference type="InterPro" id="IPR003382">
    <property type="entry name" value="Flavoprotein"/>
</dbReference>
<evidence type="ECO:0000313" key="4">
    <source>
        <dbReference type="Proteomes" id="UP000054821"/>
    </source>
</evidence>
<protein>
    <recommendedName>
        <fullName evidence="2">Flavoprotein domain-containing protein</fullName>
    </recommendedName>
</protein>
<evidence type="ECO:0000256" key="1">
    <source>
        <dbReference type="ARBA" id="ARBA00038350"/>
    </source>
</evidence>
<dbReference type="GO" id="GO:0010181">
    <property type="term" value="F:FMN binding"/>
    <property type="evidence" value="ECO:0007669"/>
    <property type="project" value="TreeGrafter"/>
</dbReference>
<accession>A0A2P4ZMT7</accession>
<sequence length="597" mass="67058">MSSVRQSPSHRPRRPSYSDSMACFSLDETSLEFRQLRLLVAATGTRHSSWAQPLVVRLSKDRRIEMRAVVDDPSPRLNQLVITIQNSPLGGAQLDSEGSLLRQSGLNICDLVDWADLLVCVPLDMNSIGKMLAGVADTFLEDLLRNWNKAEKGVIMVPGMDDSIWLSPLVQQQLDDLQRTRPCIHVMEPILWHYEDAAHPQQATNWSGFRHLLTLIQNQADLLNLGRDVEGATRTVAVPNGTQAAPGLPFELWSKILSLTGDWELANALGIGTNLPIPTEWNMQSGGLGNPLLVYTHELNWTILSSNTAAICAKLSEAPADFHILPVLAVKLIIRFALVEVLAYLEANHPRLFKAFDGAFLPTKASAYYPQIEILDYWKNSRHFQNRHVYGTEAIDGGSKNGHVQVLQWWKQSGLPLLYTKVSLEQASSNGHIPVLDWWLDTAARDHNITLHSGRSLLWAARNGHADVLRWWHASGISVGYEGGVALVASKYGHVHVLETWRKLKGDENVVFDAEEVIFTATAYGRVEVLEWWRQFSQGQLDDMDGQGVEVVFRTHKIQEAVKGNSEHKLGVQEWWFRYRLSTGNSSREGWPPHLRL</sequence>
<dbReference type="GO" id="GO:0015937">
    <property type="term" value="P:coenzyme A biosynthetic process"/>
    <property type="evidence" value="ECO:0007669"/>
    <property type="project" value="TreeGrafter"/>
</dbReference>
<dbReference type="SUPFAM" id="SSF140860">
    <property type="entry name" value="Pseudo ankyrin repeat-like"/>
    <property type="match status" value="1"/>
</dbReference>
<comment type="similarity">
    <text evidence="1">Belongs to the HFCD (homooligomeric flavin containing Cys decarboxylase) superfamily.</text>
</comment>
<comment type="caution">
    <text evidence="3">The sequence shown here is derived from an EMBL/GenBank/DDBJ whole genome shotgun (WGS) entry which is preliminary data.</text>
</comment>
<dbReference type="RefSeq" id="XP_018663924.1">
    <property type="nucleotide sequence ID" value="XM_018802807.1"/>
</dbReference>
<dbReference type="PANTHER" id="PTHR14359:SF21">
    <property type="entry name" value="FLAVOPROTEIN DOMAIN-CONTAINING PROTEIN"/>
    <property type="match status" value="1"/>
</dbReference>
<dbReference type="GO" id="GO:0004633">
    <property type="term" value="F:phosphopantothenoylcysteine decarboxylase activity"/>
    <property type="evidence" value="ECO:0007669"/>
    <property type="project" value="TreeGrafter"/>
</dbReference>
<dbReference type="SUPFAM" id="SSF52507">
    <property type="entry name" value="Homo-oligomeric flavin-containing Cys decarboxylases, HFCD"/>
    <property type="match status" value="1"/>
</dbReference>
<evidence type="ECO:0000259" key="2">
    <source>
        <dbReference type="Pfam" id="PF02441"/>
    </source>
</evidence>
<dbReference type="PANTHER" id="PTHR14359">
    <property type="entry name" value="HOMO-OLIGOMERIC FLAVIN CONTAINING CYS DECARBOXYLASE FAMILY"/>
    <property type="match status" value="1"/>
</dbReference>
<dbReference type="EMBL" id="JPDN02000017">
    <property type="protein sequence ID" value="PON25605.1"/>
    <property type="molecule type" value="Genomic_DNA"/>
</dbReference>
<dbReference type="AlphaFoldDB" id="A0A2P4ZMT7"/>
<dbReference type="GO" id="GO:0071513">
    <property type="term" value="C:phosphopantothenoylcysteine decarboxylase complex"/>
    <property type="evidence" value="ECO:0007669"/>
    <property type="project" value="TreeGrafter"/>
</dbReference>
<evidence type="ECO:0000313" key="3">
    <source>
        <dbReference type="EMBL" id="PON25605.1"/>
    </source>
</evidence>
<dbReference type="InterPro" id="IPR036551">
    <property type="entry name" value="Flavin_trans-like"/>
</dbReference>
<reference evidence="3 4" key="1">
    <citation type="journal article" date="2016" name="Genome Announc.">
        <title>Draft Whole-Genome Sequence of Trichoderma gamsii T6085, a Promising Biocontrol Agent of Fusarium Head Blight on Wheat.</title>
        <authorList>
            <person name="Baroncelli R."/>
            <person name="Zapparata A."/>
            <person name="Piaggeschi G."/>
            <person name="Sarrocco S."/>
            <person name="Vannacci G."/>
        </authorList>
    </citation>
    <scope>NUCLEOTIDE SEQUENCE [LARGE SCALE GENOMIC DNA]</scope>
    <source>
        <strain evidence="3 4">T6085</strain>
    </source>
</reference>